<dbReference type="EMBL" id="CM042038">
    <property type="protein sequence ID" value="KAI3732963.1"/>
    <property type="molecule type" value="Genomic_DNA"/>
</dbReference>
<proteinExistence type="predicted"/>
<evidence type="ECO:0000313" key="2">
    <source>
        <dbReference type="Proteomes" id="UP001056120"/>
    </source>
</evidence>
<reference evidence="2" key="1">
    <citation type="journal article" date="2022" name="Mol. Ecol. Resour.">
        <title>The genomes of chicory, endive, great burdock and yacon provide insights into Asteraceae palaeo-polyploidization history and plant inulin production.</title>
        <authorList>
            <person name="Fan W."/>
            <person name="Wang S."/>
            <person name="Wang H."/>
            <person name="Wang A."/>
            <person name="Jiang F."/>
            <person name="Liu H."/>
            <person name="Zhao H."/>
            <person name="Xu D."/>
            <person name="Zhang Y."/>
        </authorList>
    </citation>
    <scope>NUCLEOTIDE SEQUENCE [LARGE SCALE GENOMIC DNA]</scope>
    <source>
        <strain evidence="2">cv. Yunnan</strain>
    </source>
</reference>
<evidence type="ECO:0000313" key="1">
    <source>
        <dbReference type="EMBL" id="KAI3732963.1"/>
    </source>
</evidence>
<sequence>MSAAPTVLNTIINAPAAEQLPLPGKVTVLTGGAPPPSQVVFGMEQLGFDVCHAYGLTETYGPGTVSISKPDWNSLPLETRAKLKSQQGVKHLGLEEVNVKDPVTMKSIAWDAKTIGEVMFRGNTVMNGYLNDTKSTQEAFKDGWFLSGDLGVRHSDGYIELKDRSKDIIISGCENIVQSASSCSRGGSGGLTGRSLVGDVVCFCEAKRWLRVKRGLSE</sequence>
<name>A0ACB9CFM1_9ASTR</name>
<dbReference type="Proteomes" id="UP001056120">
    <property type="component" value="Linkage Group LG21"/>
</dbReference>
<reference evidence="1 2" key="2">
    <citation type="journal article" date="2022" name="Mol. Ecol. Resour.">
        <title>The genomes of chicory, endive, great burdock and yacon provide insights into Asteraceae paleo-polyploidization history and plant inulin production.</title>
        <authorList>
            <person name="Fan W."/>
            <person name="Wang S."/>
            <person name="Wang H."/>
            <person name="Wang A."/>
            <person name="Jiang F."/>
            <person name="Liu H."/>
            <person name="Zhao H."/>
            <person name="Xu D."/>
            <person name="Zhang Y."/>
        </authorList>
    </citation>
    <scope>NUCLEOTIDE SEQUENCE [LARGE SCALE GENOMIC DNA]</scope>
    <source>
        <strain evidence="2">cv. Yunnan</strain>
        <tissue evidence="1">Leaves</tissue>
    </source>
</reference>
<keyword evidence="2" id="KW-1185">Reference proteome</keyword>
<comment type="caution">
    <text evidence="1">The sequence shown here is derived from an EMBL/GenBank/DDBJ whole genome shotgun (WGS) entry which is preliminary data.</text>
</comment>
<gene>
    <name evidence="1" type="ORF">L1987_64176</name>
</gene>
<accession>A0ACB9CFM1</accession>
<organism evidence="1 2">
    <name type="scientific">Smallanthus sonchifolius</name>
    <dbReference type="NCBI Taxonomy" id="185202"/>
    <lineage>
        <taxon>Eukaryota</taxon>
        <taxon>Viridiplantae</taxon>
        <taxon>Streptophyta</taxon>
        <taxon>Embryophyta</taxon>
        <taxon>Tracheophyta</taxon>
        <taxon>Spermatophyta</taxon>
        <taxon>Magnoliopsida</taxon>
        <taxon>eudicotyledons</taxon>
        <taxon>Gunneridae</taxon>
        <taxon>Pentapetalae</taxon>
        <taxon>asterids</taxon>
        <taxon>campanulids</taxon>
        <taxon>Asterales</taxon>
        <taxon>Asteraceae</taxon>
        <taxon>Asteroideae</taxon>
        <taxon>Heliantheae alliance</taxon>
        <taxon>Millerieae</taxon>
        <taxon>Smallanthus</taxon>
    </lineage>
</organism>
<protein>
    <submittedName>
        <fullName evidence="1">Uncharacterized protein</fullName>
    </submittedName>
</protein>